<dbReference type="PRINTS" id="PR00105">
    <property type="entry name" value="C5METTRFRASE"/>
</dbReference>
<evidence type="ECO:0000256" key="6">
    <source>
        <dbReference type="PROSITE-ProRule" id="PRU01016"/>
    </source>
</evidence>
<comment type="similarity">
    <text evidence="6 7">Belongs to the class I-like SAM-binding methyltransferase superfamily. C5-methyltransferase family.</text>
</comment>
<keyword evidence="4" id="KW-0680">Restriction system</keyword>
<evidence type="ECO:0000256" key="8">
    <source>
        <dbReference type="RuleBase" id="RU000417"/>
    </source>
</evidence>
<evidence type="ECO:0000256" key="3">
    <source>
        <dbReference type="ARBA" id="ARBA00022691"/>
    </source>
</evidence>
<protein>
    <recommendedName>
        <fullName evidence="8">Cytosine-specific methyltransferase</fullName>
        <ecNumber evidence="8">2.1.1.37</ecNumber>
    </recommendedName>
</protein>
<sequence length="368" mass="41852">MKVDKLKVVSFFAGAGGLDLGFENAGFDVVWANEYDKQIWATYEKNHKNTVLDRRSIVDIPSSEVPDCDGIIGGPPCQSWSEAGSKRGIADKRGQLFYEFIRILADKQPKFFLAENVSGMLLPTHRDALNNIKQMFTDIGYELSFQLLNVSDYGVPQDRKRVFFIGYRKDLGIKFLFPKPTTIEKKVTLENVISDLKDNVLPARTGNFTNGSDCKISNHEYMIGGFSSMFMSRNRVRSWDEVSFTIQAGGRHAPLHPQAPKMKFIEQNIREFEKNKEHLYRRLSVRECARIQTFPDTFSFEYSNVVAGYKMIGNAVPVQIGKILAEKIFLDLSAIEDLKDDNRKFTNSDINGNIVRDKMNEIIKTISA</sequence>
<reference evidence="9 10" key="1">
    <citation type="submission" date="2016-06" db="EMBL/GenBank/DDBJ databases">
        <title>Draft genome sequence of Flavobacterium succinicans strain DD5b.</title>
        <authorList>
            <person name="Poehlein A."/>
            <person name="Daniel R."/>
            <person name="Simeonova D.D."/>
        </authorList>
    </citation>
    <scope>NUCLEOTIDE SEQUENCE [LARGE SCALE GENOMIC DNA]</scope>
    <source>
        <strain evidence="9 10">DD5b</strain>
    </source>
</reference>
<dbReference type="OrthoDB" id="32195at2"/>
<dbReference type="RefSeq" id="WP_064714750.1">
    <property type="nucleotide sequence ID" value="NZ_JMTM01000017.1"/>
</dbReference>
<evidence type="ECO:0000256" key="2">
    <source>
        <dbReference type="ARBA" id="ARBA00022679"/>
    </source>
</evidence>
<dbReference type="InterPro" id="IPR018117">
    <property type="entry name" value="C5_DNA_meth_AS"/>
</dbReference>
<evidence type="ECO:0000313" key="10">
    <source>
        <dbReference type="Proteomes" id="UP000093807"/>
    </source>
</evidence>
<dbReference type="PANTHER" id="PTHR10629">
    <property type="entry name" value="CYTOSINE-SPECIFIC METHYLTRANSFERASE"/>
    <property type="match status" value="1"/>
</dbReference>
<dbReference type="InterPro" id="IPR050390">
    <property type="entry name" value="C5-Methyltransferase"/>
</dbReference>
<gene>
    <name evidence="9" type="primary">haeIIIM</name>
    <name evidence="9" type="ORF">FLB_09090</name>
</gene>
<dbReference type="PANTHER" id="PTHR10629:SF52">
    <property type="entry name" value="DNA (CYTOSINE-5)-METHYLTRANSFERASE 1"/>
    <property type="match status" value="1"/>
</dbReference>
<dbReference type="GO" id="GO:0003886">
    <property type="term" value="F:DNA (cytosine-5-)-methyltransferase activity"/>
    <property type="evidence" value="ECO:0007669"/>
    <property type="project" value="UniProtKB-EC"/>
</dbReference>
<dbReference type="PROSITE" id="PS51679">
    <property type="entry name" value="SAM_MT_C5"/>
    <property type="match status" value="1"/>
</dbReference>
<dbReference type="Gene3D" id="3.90.120.10">
    <property type="entry name" value="DNA Methylase, subunit A, domain 2"/>
    <property type="match status" value="1"/>
</dbReference>
<dbReference type="Pfam" id="PF00145">
    <property type="entry name" value="DNA_methylase"/>
    <property type="match status" value="1"/>
</dbReference>
<organism evidence="9 10">
    <name type="scientific">Flavobacterium succinicans</name>
    <dbReference type="NCBI Taxonomy" id="29536"/>
    <lineage>
        <taxon>Bacteria</taxon>
        <taxon>Pseudomonadati</taxon>
        <taxon>Bacteroidota</taxon>
        <taxon>Flavobacteriia</taxon>
        <taxon>Flavobacteriales</taxon>
        <taxon>Flavobacteriaceae</taxon>
        <taxon>Flavobacterium</taxon>
    </lineage>
</organism>
<proteinExistence type="inferred from homology"/>
<dbReference type="InterPro" id="IPR001525">
    <property type="entry name" value="C5_MeTfrase"/>
</dbReference>
<dbReference type="Gene3D" id="3.40.50.150">
    <property type="entry name" value="Vaccinia Virus protein VP39"/>
    <property type="match status" value="1"/>
</dbReference>
<dbReference type="EMBL" id="JMTM01000017">
    <property type="protein sequence ID" value="OAZ05058.1"/>
    <property type="molecule type" value="Genomic_DNA"/>
</dbReference>
<dbReference type="Proteomes" id="UP000093807">
    <property type="component" value="Unassembled WGS sequence"/>
</dbReference>
<accession>A0A199XTH6</accession>
<dbReference type="PROSITE" id="PS00094">
    <property type="entry name" value="C5_MTASE_1"/>
    <property type="match status" value="1"/>
</dbReference>
<dbReference type="NCBIfam" id="TIGR00675">
    <property type="entry name" value="dcm"/>
    <property type="match status" value="1"/>
</dbReference>
<dbReference type="EC" id="2.1.1.37" evidence="8"/>
<dbReference type="GO" id="GO:0044027">
    <property type="term" value="P:negative regulation of gene expression via chromosomal CpG island methylation"/>
    <property type="evidence" value="ECO:0007669"/>
    <property type="project" value="TreeGrafter"/>
</dbReference>
<feature type="active site" evidence="6">
    <location>
        <position position="77"/>
    </location>
</feature>
<comment type="caution">
    <text evidence="9">The sequence shown here is derived from an EMBL/GenBank/DDBJ whole genome shotgun (WGS) entry which is preliminary data.</text>
</comment>
<evidence type="ECO:0000256" key="5">
    <source>
        <dbReference type="ARBA" id="ARBA00047422"/>
    </source>
</evidence>
<dbReference type="GO" id="GO:0003677">
    <property type="term" value="F:DNA binding"/>
    <property type="evidence" value="ECO:0007669"/>
    <property type="project" value="TreeGrafter"/>
</dbReference>
<dbReference type="SUPFAM" id="SSF53335">
    <property type="entry name" value="S-adenosyl-L-methionine-dependent methyltransferases"/>
    <property type="match status" value="1"/>
</dbReference>
<dbReference type="AlphaFoldDB" id="A0A199XTH6"/>
<keyword evidence="1 6" id="KW-0489">Methyltransferase</keyword>
<keyword evidence="3 6" id="KW-0949">S-adenosyl-L-methionine</keyword>
<comment type="catalytic activity">
    <reaction evidence="5 8">
        <text>a 2'-deoxycytidine in DNA + S-adenosyl-L-methionine = a 5-methyl-2'-deoxycytidine in DNA + S-adenosyl-L-homocysteine + H(+)</text>
        <dbReference type="Rhea" id="RHEA:13681"/>
        <dbReference type="Rhea" id="RHEA-COMP:11369"/>
        <dbReference type="Rhea" id="RHEA-COMP:11370"/>
        <dbReference type="ChEBI" id="CHEBI:15378"/>
        <dbReference type="ChEBI" id="CHEBI:57856"/>
        <dbReference type="ChEBI" id="CHEBI:59789"/>
        <dbReference type="ChEBI" id="CHEBI:85452"/>
        <dbReference type="ChEBI" id="CHEBI:85454"/>
        <dbReference type="EC" id="2.1.1.37"/>
    </reaction>
</comment>
<name>A0A199XTH6_9FLAO</name>
<dbReference type="GO" id="GO:0032259">
    <property type="term" value="P:methylation"/>
    <property type="evidence" value="ECO:0007669"/>
    <property type="project" value="UniProtKB-KW"/>
</dbReference>
<keyword evidence="10" id="KW-1185">Reference proteome</keyword>
<dbReference type="REBASE" id="177927">
    <property type="entry name" value="M.FsuDD5bORF9090P"/>
</dbReference>
<evidence type="ECO:0000256" key="1">
    <source>
        <dbReference type="ARBA" id="ARBA00022603"/>
    </source>
</evidence>
<evidence type="ECO:0000256" key="7">
    <source>
        <dbReference type="RuleBase" id="RU000416"/>
    </source>
</evidence>
<dbReference type="CDD" id="cd00315">
    <property type="entry name" value="Cyt_C5_DNA_methylase"/>
    <property type="match status" value="1"/>
</dbReference>
<evidence type="ECO:0000313" key="9">
    <source>
        <dbReference type="EMBL" id="OAZ05058.1"/>
    </source>
</evidence>
<dbReference type="PATRIC" id="fig|29536.5.peg.934"/>
<dbReference type="GO" id="GO:0009307">
    <property type="term" value="P:DNA restriction-modification system"/>
    <property type="evidence" value="ECO:0007669"/>
    <property type="project" value="UniProtKB-KW"/>
</dbReference>
<keyword evidence="2 6" id="KW-0808">Transferase</keyword>
<dbReference type="InterPro" id="IPR029063">
    <property type="entry name" value="SAM-dependent_MTases_sf"/>
</dbReference>
<evidence type="ECO:0000256" key="4">
    <source>
        <dbReference type="ARBA" id="ARBA00022747"/>
    </source>
</evidence>